<accession>A0A3B6VD01</accession>
<dbReference type="Proteomes" id="UP000001803">
    <property type="component" value="Chromosome"/>
</dbReference>
<dbReference type="KEGG" id="bhy:BHWA1_02261"/>
<evidence type="ECO:0000313" key="1">
    <source>
        <dbReference type="EMBL" id="ACN84717.1"/>
    </source>
</evidence>
<evidence type="ECO:0000313" key="2">
    <source>
        <dbReference type="Proteomes" id="UP000001803"/>
    </source>
</evidence>
<evidence type="ECO:0008006" key="3">
    <source>
        <dbReference type="Google" id="ProtNLM"/>
    </source>
</evidence>
<sequence>MNQKYLILVEGKADKKFLEDYIKHNYNNFNENIKIEINNGNSFNEKKIIHIKKYIDDNHKLIVIFDADNDIQNSIDNIKNNLTNYNLHDEDIFLFPNNKDNGNLENILINIAVRKEIMNCFDNYTKCIEALNDTNIPVNKSKVYAYLESIKVDNKKEIKEDKRDYTNNEIWNIDSDYLIPLKIFFDKHFVNGN</sequence>
<dbReference type="Pfam" id="PF11536">
    <property type="entry name" value="DUF3226"/>
    <property type="match status" value="1"/>
</dbReference>
<keyword evidence="2" id="KW-1185">Reference proteome</keyword>
<name>A0A3B6VD01_BRAHW</name>
<dbReference type="AlphaFoldDB" id="A0A3B6VD01"/>
<dbReference type="RefSeq" id="WP_012671749.1">
    <property type="nucleotide sequence ID" value="NC_012225.1"/>
</dbReference>
<dbReference type="EMBL" id="CP001357">
    <property type="protein sequence ID" value="ACN84717.1"/>
    <property type="molecule type" value="Genomic_DNA"/>
</dbReference>
<dbReference type="STRING" id="565034.BHWA1_02261"/>
<organism evidence="1 2">
    <name type="scientific">Brachyspira hyodysenteriae (strain ATCC 49526 / WA1)</name>
    <dbReference type="NCBI Taxonomy" id="565034"/>
    <lineage>
        <taxon>Bacteria</taxon>
        <taxon>Pseudomonadati</taxon>
        <taxon>Spirochaetota</taxon>
        <taxon>Spirochaetia</taxon>
        <taxon>Brachyspirales</taxon>
        <taxon>Brachyspiraceae</taxon>
        <taxon>Brachyspira</taxon>
    </lineage>
</organism>
<proteinExistence type="predicted"/>
<reference evidence="1 2" key="1">
    <citation type="journal article" date="2009" name="PLoS ONE">
        <title>Genome sequence of the pathogenic intestinal spirochete Brachyspira hyodysenteriae reveals adaptations to its lifestyle in the porcine large intestine.</title>
        <authorList>
            <person name="Bellgard M.I."/>
            <person name="Wanchanthuek P."/>
            <person name="La T."/>
            <person name="Ryan K."/>
            <person name="Moolhuijzen P."/>
            <person name="Albertyn Z."/>
            <person name="Shaban B."/>
            <person name="Motro Y."/>
            <person name="Dunn D.S."/>
            <person name="Schibeci D."/>
            <person name="Hunter A."/>
            <person name="Barrero R."/>
            <person name="Phillips N.D."/>
            <person name="Hampson D.J."/>
        </authorList>
    </citation>
    <scope>NUCLEOTIDE SEQUENCE [LARGE SCALE GENOMIC DNA]</scope>
    <source>
        <strain evidence="2">ATCC 49526 / WA1</strain>
    </source>
</reference>
<dbReference type="Gene3D" id="3.40.1360.10">
    <property type="match status" value="1"/>
</dbReference>
<dbReference type="InterPro" id="IPR024508">
    <property type="entry name" value="DUF3226"/>
</dbReference>
<protein>
    <recommendedName>
        <fullName evidence="3">DUF4435 domain-containing protein</fullName>
    </recommendedName>
</protein>
<gene>
    <name evidence="1" type="ordered locus">BHWA1_02261</name>
</gene>